<keyword evidence="1" id="KW-0812">Transmembrane</keyword>
<sequence>MLYHTFSTLQPWHVGSFCLVMMIAIFLSDAPHLLYTAIRIFFHSILSIFFDKVEIIGLYQNIPPQGPVIFCINHANQFMDAVMVLCTLSREISYLMAEASWKRRIIGDFAQALQVIPVKRAQDEARKGIGRVTVVQNEDKDDKDATTSKRLILQGHEGTQFTQQTKVGDKIRLEGMAYAAKIVHMESDTCLHLAWDSPTPPPPFHTSLQYDILPQVPLQVVFEKVLDRLTLQGAVGIFPEGGSHDRTDLLPLKIGISLLAYQALDTHGLRVPIIPVGLSYFHAHRWRGRAVVEYGKPVYVDPATLPEFRQGGAARHAVCQAFLSQVEDAMRSVLVQSPDYETLQLLHTARRLYQRPEQQQTQEKQDLARRFTVGYQKFVQQMAEHPDAMPPEWMDLQRRLKEYANELKELGLKDYQVNMLVASEDEEKESSSLYMGLQWLYSVVHLVVLLMIAAVPTLLLNLPVGVLAGLYSERRRQKALQKSKVKIHGYDVMLTEKVVFCMVMVPTLWFIYFLILRFGTNLEGPTISLIMLSLPVFSYVGIIVAKAGMVGWNDLRPHLMRLFPTTRPRLKALPATRQALQKDLRAFIKRIGPELGDLYYEKEVDWAAVQEKYRRSKEESSVQLDKKEQ</sequence>
<dbReference type="InterPro" id="IPR002123">
    <property type="entry name" value="Plipid/glycerol_acylTrfase"/>
</dbReference>
<dbReference type="InterPro" id="IPR052744">
    <property type="entry name" value="GPAT/DAPAT"/>
</dbReference>
<dbReference type="EMBL" id="BDSP01000055">
    <property type="protein sequence ID" value="GAX12851.1"/>
    <property type="molecule type" value="Genomic_DNA"/>
</dbReference>
<evidence type="ECO:0000256" key="1">
    <source>
        <dbReference type="SAM" id="Phobius"/>
    </source>
</evidence>
<feature type="transmembrane region" description="Helical" evidence="1">
    <location>
        <begin position="12"/>
        <end position="28"/>
    </location>
</feature>
<keyword evidence="3" id="KW-0808">Transferase</keyword>
<keyword evidence="1" id="KW-1133">Transmembrane helix</keyword>
<keyword evidence="4" id="KW-1185">Reference proteome</keyword>
<dbReference type="InParanoid" id="A0A1Z5JGG8"/>
<comment type="caution">
    <text evidence="3">The sequence shown here is derived from an EMBL/GenBank/DDBJ whole genome shotgun (WGS) entry which is preliminary data.</text>
</comment>
<organism evidence="3 4">
    <name type="scientific">Fistulifera solaris</name>
    <name type="common">Oleaginous diatom</name>
    <dbReference type="NCBI Taxonomy" id="1519565"/>
    <lineage>
        <taxon>Eukaryota</taxon>
        <taxon>Sar</taxon>
        <taxon>Stramenopiles</taxon>
        <taxon>Ochrophyta</taxon>
        <taxon>Bacillariophyta</taxon>
        <taxon>Bacillariophyceae</taxon>
        <taxon>Bacillariophycidae</taxon>
        <taxon>Naviculales</taxon>
        <taxon>Naviculaceae</taxon>
        <taxon>Fistulifera</taxon>
    </lineage>
</organism>
<dbReference type="SUPFAM" id="SSF69593">
    <property type="entry name" value="Glycerol-3-phosphate (1)-acyltransferase"/>
    <property type="match status" value="2"/>
</dbReference>
<dbReference type="CDD" id="cd07992">
    <property type="entry name" value="LPLAT_AAK14816-like"/>
    <property type="match status" value="1"/>
</dbReference>
<dbReference type="SMART" id="SM00563">
    <property type="entry name" value="PlsC"/>
    <property type="match status" value="1"/>
</dbReference>
<accession>A0A1Z5JGG8</accession>
<feature type="domain" description="Phospholipid/glycerol acyltransferase" evidence="2">
    <location>
        <begin position="68"/>
        <end position="281"/>
    </location>
</feature>
<dbReference type="PANTHER" id="PTHR31605:SF0">
    <property type="entry name" value="GLYCEROL-3-PHOSPHATE O-ACYLTRANSFERASE 1"/>
    <property type="match status" value="1"/>
</dbReference>
<dbReference type="Pfam" id="PF01553">
    <property type="entry name" value="Acyltransferase"/>
    <property type="match status" value="1"/>
</dbReference>
<dbReference type="GO" id="GO:0004366">
    <property type="term" value="F:glycerol-3-phosphate O-acyltransferase activity"/>
    <property type="evidence" value="ECO:0007669"/>
    <property type="project" value="UniProtKB-EC"/>
</dbReference>
<dbReference type="GO" id="GO:0016287">
    <property type="term" value="F:glycerone-phosphate O-acyltransferase activity"/>
    <property type="evidence" value="ECO:0007669"/>
    <property type="project" value="UniProtKB-EC"/>
</dbReference>
<feature type="transmembrane region" description="Helical" evidence="1">
    <location>
        <begin position="492"/>
        <end position="515"/>
    </location>
</feature>
<dbReference type="FunCoup" id="A0A1Z5JGG8">
    <property type="interactions" value="22"/>
</dbReference>
<feature type="transmembrane region" description="Helical" evidence="1">
    <location>
        <begin position="527"/>
        <end position="552"/>
    </location>
</feature>
<dbReference type="Proteomes" id="UP000198406">
    <property type="component" value="Unassembled WGS sequence"/>
</dbReference>
<keyword evidence="1" id="KW-0472">Membrane</keyword>
<keyword evidence="3" id="KW-0012">Acyltransferase</keyword>
<feature type="transmembrane region" description="Helical" evidence="1">
    <location>
        <begin position="439"/>
        <end position="471"/>
    </location>
</feature>
<evidence type="ECO:0000259" key="2">
    <source>
        <dbReference type="SMART" id="SM00563"/>
    </source>
</evidence>
<dbReference type="PANTHER" id="PTHR31605">
    <property type="entry name" value="GLYCEROL-3-PHOSPHATE O-ACYLTRANSFERASE 1"/>
    <property type="match status" value="1"/>
</dbReference>
<dbReference type="GO" id="GO:0008654">
    <property type="term" value="P:phospholipid biosynthetic process"/>
    <property type="evidence" value="ECO:0007669"/>
    <property type="project" value="TreeGrafter"/>
</dbReference>
<reference evidence="3 4" key="1">
    <citation type="journal article" date="2015" name="Plant Cell">
        <title>Oil accumulation by the oleaginous diatom Fistulifera solaris as revealed by the genome and transcriptome.</title>
        <authorList>
            <person name="Tanaka T."/>
            <person name="Maeda Y."/>
            <person name="Veluchamy A."/>
            <person name="Tanaka M."/>
            <person name="Abida H."/>
            <person name="Marechal E."/>
            <person name="Bowler C."/>
            <person name="Muto M."/>
            <person name="Sunaga Y."/>
            <person name="Tanaka M."/>
            <person name="Yoshino T."/>
            <person name="Taniguchi T."/>
            <person name="Fukuda Y."/>
            <person name="Nemoto M."/>
            <person name="Matsumoto M."/>
            <person name="Wong P.S."/>
            <person name="Aburatani S."/>
            <person name="Fujibuchi W."/>
        </authorList>
    </citation>
    <scope>NUCLEOTIDE SEQUENCE [LARGE SCALE GENOMIC DNA]</scope>
    <source>
        <strain evidence="3 4">JPCC DA0580</strain>
    </source>
</reference>
<evidence type="ECO:0000313" key="4">
    <source>
        <dbReference type="Proteomes" id="UP000198406"/>
    </source>
</evidence>
<protein>
    <submittedName>
        <fullName evidence="3">Glycerol-3-phosphate O-acyltransferase / dihydroxyacetone phosphate acyltransferase</fullName>
        <ecNumber evidence="3">2.3.1.15</ecNumber>
        <ecNumber evidence="3">2.3.1.42</ecNumber>
    </submittedName>
</protein>
<dbReference type="AlphaFoldDB" id="A0A1Z5JGG8"/>
<evidence type="ECO:0000313" key="3">
    <source>
        <dbReference type="EMBL" id="GAX12851.1"/>
    </source>
</evidence>
<dbReference type="EC" id="2.3.1.15" evidence="3"/>
<dbReference type="EC" id="2.3.1.42" evidence="3"/>
<name>A0A1Z5JGG8_FISSO</name>
<dbReference type="OrthoDB" id="2427554at2759"/>
<gene>
    <name evidence="3" type="ORF">FisN_15Hh333</name>
</gene>
<proteinExistence type="predicted"/>